<accession>U2KZ61</accession>
<reference evidence="1 2" key="1">
    <citation type="submission" date="2013-07" db="EMBL/GenBank/DDBJ databases">
        <authorList>
            <person name="Weinstock G."/>
            <person name="Sodergren E."/>
            <person name="Wylie T."/>
            <person name="Fulton L."/>
            <person name="Fulton R."/>
            <person name="Fronick C."/>
            <person name="O'Laughlin M."/>
            <person name="Godfrey J."/>
            <person name="Miner T."/>
            <person name="Herter B."/>
            <person name="Appelbaum E."/>
            <person name="Cordes M."/>
            <person name="Lek S."/>
            <person name="Wollam A."/>
            <person name="Pepin K.H."/>
            <person name="Palsikar V.B."/>
            <person name="Mitreva M."/>
            <person name="Wilson R.K."/>
        </authorList>
    </citation>
    <scope>NUCLEOTIDE SEQUENCE [LARGE SCALE GENOMIC DNA]</scope>
    <source>
        <strain evidence="1 2">ATCC 27760</strain>
    </source>
</reference>
<dbReference type="STRING" id="411473.RUMCAL_00042"/>
<dbReference type="Proteomes" id="UP000016662">
    <property type="component" value="Unassembled WGS sequence"/>
</dbReference>
<dbReference type="EMBL" id="AWVF01000006">
    <property type="protein sequence ID" value="ERJ97562.1"/>
    <property type="molecule type" value="Genomic_DNA"/>
</dbReference>
<dbReference type="OrthoDB" id="32195at2"/>
<dbReference type="PATRIC" id="fig|411473.3.peg.40"/>
<keyword evidence="2" id="KW-1185">Reference proteome</keyword>
<gene>
    <name evidence="1" type="ORF">RUMCAL_00042</name>
</gene>
<dbReference type="AlphaFoldDB" id="U2KZ61"/>
<dbReference type="HOGENOM" id="CLU_007510_0_0_9"/>
<name>U2KZ61_9FIRM</name>
<evidence type="ECO:0000313" key="2">
    <source>
        <dbReference type="Proteomes" id="UP000016662"/>
    </source>
</evidence>
<dbReference type="eggNOG" id="COG0827">
    <property type="taxonomic scope" value="Bacteria"/>
</dbReference>
<proteinExistence type="predicted"/>
<evidence type="ECO:0000313" key="1">
    <source>
        <dbReference type="EMBL" id="ERJ97562.1"/>
    </source>
</evidence>
<dbReference type="RefSeq" id="WP_021683518.1">
    <property type="nucleotide sequence ID" value="NZ_KI260489.1"/>
</dbReference>
<protein>
    <submittedName>
        <fullName evidence="1">Uncharacterized protein</fullName>
    </submittedName>
</protein>
<organism evidence="1 2">
    <name type="scientific">Ruminococcus callidus ATCC 27760</name>
    <dbReference type="NCBI Taxonomy" id="411473"/>
    <lineage>
        <taxon>Bacteria</taxon>
        <taxon>Bacillati</taxon>
        <taxon>Bacillota</taxon>
        <taxon>Clostridia</taxon>
        <taxon>Eubacteriales</taxon>
        <taxon>Oscillospiraceae</taxon>
        <taxon>Ruminococcus</taxon>
    </lineage>
</organism>
<comment type="caution">
    <text evidence="1">The sequence shown here is derived from an EMBL/GenBank/DDBJ whole genome shotgun (WGS) entry which is preliminary data.</text>
</comment>
<sequence length="296" mass="34409">MSTRISDKYKQWESECEARFQKLKANEEELNRIFIDIYGLQDELTPEVEDRDVTVRRADLTREIKSLISYAVGCLFGRYSLDADGLCYAGGEWDTGKYKTIIPVKDNVLPICDDDYLESDLTGKIVDFVKTVYGEDTLEENLKFIADALGTKGATPREVIRNYLLTGFYADHCKIYQKRPIYWLFSSGKKHGFKALVYMHRWEKTTVATVRTDYVHELQERYRTQLSMLGEQLEQAAPSERVKLKKRQEKLTAQLDEINAYEEKVHHLADRMIDIDLDDGVKVNYAKFAEILEKIK</sequence>